<dbReference type="Pfam" id="PF00251">
    <property type="entry name" value="Glyco_hydro_32N"/>
    <property type="match status" value="1"/>
</dbReference>
<evidence type="ECO:0000256" key="3">
    <source>
        <dbReference type="ARBA" id="ARBA00023295"/>
    </source>
</evidence>
<dbReference type="GO" id="GO:0016798">
    <property type="term" value="F:hydrolase activity, acting on glycosyl bonds"/>
    <property type="evidence" value="ECO:0007669"/>
    <property type="project" value="UniProtKB-KW"/>
</dbReference>
<proteinExistence type="inferred from homology"/>
<keyword evidence="6" id="KW-1185">Reference proteome</keyword>
<evidence type="ECO:0000259" key="4">
    <source>
        <dbReference type="Pfam" id="PF00251"/>
    </source>
</evidence>
<comment type="similarity">
    <text evidence="1">Belongs to the glycosyl hydrolase 32 family.</text>
</comment>
<dbReference type="Proteomes" id="UP000612456">
    <property type="component" value="Unassembled WGS sequence"/>
</dbReference>
<dbReference type="InterPro" id="IPR023296">
    <property type="entry name" value="Glyco_hydro_beta-prop_sf"/>
</dbReference>
<reference evidence="5" key="2">
    <citation type="submission" date="2020-09" db="EMBL/GenBank/DDBJ databases">
        <authorList>
            <person name="Sun Q."/>
            <person name="Zhou Y."/>
        </authorList>
    </citation>
    <scope>NUCLEOTIDE SEQUENCE</scope>
    <source>
        <strain evidence="5">CGMCC 1.15178</strain>
    </source>
</reference>
<organism evidence="5 6">
    <name type="scientific">Paenibacillus nasutitermitis</name>
    <dbReference type="NCBI Taxonomy" id="1652958"/>
    <lineage>
        <taxon>Bacteria</taxon>
        <taxon>Bacillati</taxon>
        <taxon>Bacillota</taxon>
        <taxon>Bacilli</taxon>
        <taxon>Bacillales</taxon>
        <taxon>Paenibacillaceae</taxon>
        <taxon>Paenibacillus</taxon>
    </lineage>
</organism>
<protein>
    <recommendedName>
        <fullName evidence="4">Glycosyl hydrolase family 32 N-terminal domain-containing protein</fullName>
    </recommendedName>
</protein>
<reference evidence="5" key="1">
    <citation type="journal article" date="2014" name="Int. J. Syst. Evol. Microbiol.">
        <title>Complete genome sequence of Corynebacterium casei LMG S-19264T (=DSM 44701T), isolated from a smear-ripened cheese.</title>
        <authorList>
            <consortium name="US DOE Joint Genome Institute (JGI-PGF)"/>
            <person name="Walter F."/>
            <person name="Albersmeier A."/>
            <person name="Kalinowski J."/>
            <person name="Ruckert C."/>
        </authorList>
    </citation>
    <scope>NUCLEOTIDE SEQUENCE</scope>
    <source>
        <strain evidence="5">CGMCC 1.15178</strain>
    </source>
</reference>
<sequence>MSISEEKDLLVEIARQQRELARLIKSRFEHVRDPLLRDWMRGLSYINKLHAKTLDFEAGLIPVNHEEYTSQESRVQQSKVWLAHLFANENIWNGRFAEIDGLCVDHAFFKVDGVYHLIYIRLEACSMWQELPMSNFGHAVSRDLIHWDVLEPVLPTRPGTWENTHVWAPHVITFQEKYWMFYTGVNENACQAVNAACSTDLSRWERVSEEPLIRPGSWGHWNPAEFSNCRDPFVLQTTEGFFCYYTGFLKDEQQYCVGISRSNDLIRWEDCGYVVLAGSKSTPPESPFVVERSGQYYMFYTSYADGTVVAVSDRPDGGFADCPEETYILRKGVSASEFLQDDDGQWLMTAISHDPNHFHFIEFFRMYWPDDGNPAFRLEPIKAAEYDFFTALKDALTIKR</sequence>
<feature type="domain" description="Glycosyl hydrolase family 32 N-terminal" evidence="4">
    <location>
        <begin position="108"/>
        <end position="279"/>
    </location>
</feature>
<dbReference type="PANTHER" id="PTHR35279">
    <property type="match status" value="1"/>
</dbReference>
<dbReference type="Gene3D" id="2.115.10.20">
    <property type="entry name" value="Glycosyl hydrolase domain, family 43"/>
    <property type="match status" value="2"/>
</dbReference>
<comment type="caution">
    <text evidence="5">The sequence shown here is derived from an EMBL/GenBank/DDBJ whole genome shotgun (WGS) entry which is preliminary data.</text>
</comment>
<evidence type="ECO:0000256" key="2">
    <source>
        <dbReference type="ARBA" id="ARBA00022801"/>
    </source>
</evidence>
<dbReference type="AlphaFoldDB" id="A0A916YLF2"/>
<dbReference type="SUPFAM" id="SSF75005">
    <property type="entry name" value="Arabinanase/levansucrase/invertase"/>
    <property type="match status" value="1"/>
</dbReference>
<keyword evidence="2" id="KW-0378">Hydrolase</keyword>
<evidence type="ECO:0000313" key="5">
    <source>
        <dbReference type="EMBL" id="GGD51138.1"/>
    </source>
</evidence>
<dbReference type="PANTHER" id="PTHR35279:SF1">
    <property type="entry name" value="ARABINANASE_LEVANSUCRASE_INVERTASE"/>
    <property type="match status" value="1"/>
</dbReference>
<evidence type="ECO:0000256" key="1">
    <source>
        <dbReference type="ARBA" id="ARBA00009902"/>
    </source>
</evidence>
<accession>A0A916YLF2</accession>
<name>A0A916YLF2_9BACL</name>
<dbReference type="RefSeq" id="WP_188988941.1">
    <property type="nucleotide sequence ID" value="NZ_BMHP01000001.1"/>
</dbReference>
<evidence type="ECO:0000313" key="6">
    <source>
        <dbReference type="Proteomes" id="UP000612456"/>
    </source>
</evidence>
<gene>
    <name evidence="5" type="ORF">GCM10010911_05850</name>
</gene>
<dbReference type="InterPro" id="IPR013148">
    <property type="entry name" value="Glyco_hydro_32_N"/>
</dbReference>
<keyword evidence="3" id="KW-0326">Glycosidase</keyword>
<dbReference type="EMBL" id="BMHP01000001">
    <property type="protein sequence ID" value="GGD51138.1"/>
    <property type="molecule type" value="Genomic_DNA"/>
</dbReference>